<proteinExistence type="predicted"/>
<dbReference type="AlphaFoldDB" id="A0A2Z6ZR87"/>
<name>A0A2Z6ZR87_9LAMI</name>
<organism evidence="1 2">
    <name type="scientific">Dorcoceras hygrometricum</name>
    <dbReference type="NCBI Taxonomy" id="472368"/>
    <lineage>
        <taxon>Eukaryota</taxon>
        <taxon>Viridiplantae</taxon>
        <taxon>Streptophyta</taxon>
        <taxon>Embryophyta</taxon>
        <taxon>Tracheophyta</taxon>
        <taxon>Spermatophyta</taxon>
        <taxon>Magnoliopsida</taxon>
        <taxon>eudicotyledons</taxon>
        <taxon>Gunneridae</taxon>
        <taxon>Pentapetalae</taxon>
        <taxon>asterids</taxon>
        <taxon>lamiids</taxon>
        <taxon>Lamiales</taxon>
        <taxon>Gesneriaceae</taxon>
        <taxon>Didymocarpoideae</taxon>
        <taxon>Trichosporeae</taxon>
        <taxon>Loxocarpinae</taxon>
        <taxon>Dorcoceras</taxon>
    </lineage>
</organism>
<reference evidence="1 2" key="1">
    <citation type="journal article" date="2015" name="Proc. Natl. Acad. Sci. U.S.A.">
        <title>The resurrection genome of Boea hygrometrica: A blueprint for survival of dehydration.</title>
        <authorList>
            <person name="Xiao L."/>
            <person name="Yang G."/>
            <person name="Zhang L."/>
            <person name="Yang X."/>
            <person name="Zhao S."/>
            <person name="Ji Z."/>
            <person name="Zhou Q."/>
            <person name="Hu M."/>
            <person name="Wang Y."/>
            <person name="Chen M."/>
            <person name="Xu Y."/>
            <person name="Jin H."/>
            <person name="Xiao X."/>
            <person name="Hu G."/>
            <person name="Bao F."/>
            <person name="Hu Y."/>
            <person name="Wan P."/>
            <person name="Li L."/>
            <person name="Deng X."/>
            <person name="Kuang T."/>
            <person name="Xiang C."/>
            <person name="Zhu J.K."/>
            <person name="Oliver M.J."/>
            <person name="He Y."/>
        </authorList>
    </citation>
    <scope>NUCLEOTIDE SEQUENCE [LARGE SCALE GENOMIC DNA]</scope>
    <source>
        <strain evidence="2">cv. XS01</strain>
    </source>
</reference>
<evidence type="ECO:0000313" key="1">
    <source>
        <dbReference type="EMBL" id="KZT75647.1"/>
    </source>
</evidence>
<dbReference type="Proteomes" id="UP000250235">
    <property type="component" value="Unassembled WGS sequence"/>
</dbReference>
<sequence length="107" mass="11494">MRTGCAILGQQARGCAPLLARGDHRGRAYGCAIKSRVMGSGHAQPLRDGAQPVRLMGARLRREAPLLARPGCASCGQRAAECRARFGGGGRRRADAVRRRLRQRCDG</sequence>
<evidence type="ECO:0000313" key="2">
    <source>
        <dbReference type="Proteomes" id="UP000250235"/>
    </source>
</evidence>
<dbReference type="EMBL" id="KV210202">
    <property type="protein sequence ID" value="KZT75647.1"/>
    <property type="molecule type" value="Genomic_DNA"/>
</dbReference>
<protein>
    <submittedName>
        <fullName evidence="1">Uncharacterized protein</fullName>
    </submittedName>
</protein>
<keyword evidence="2" id="KW-1185">Reference proteome</keyword>
<gene>
    <name evidence="1" type="ORF">F511_47329</name>
</gene>
<accession>A0A2Z6ZR87</accession>